<comment type="caution">
    <text evidence="1">The sequence shown here is derived from an EMBL/GenBank/DDBJ whole genome shotgun (WGS) entry which is preliminary data.</text>
</comment>
<reference evidence="1" key="1">
    <citation type="journal article" date="2014" name="Front. Microbiol.">
        <title>High frequency of phylogenetically diverse reductive dehalogenase-homologous genes in deep subseafloor sedimentary metagenomes.</title>
        <authorList>
            <person name="Kawai M."/>
            <person name="Futagami T."/>
            <person name="Toyoda A."/>
            <person name="Takaki Y."/>
            <person name="Nishi S."/>
            <person name="Hori S."/>
            <person name="Arai W."/>
            <person name="Tsubouchi T."/>
            <person name="Morono Y."/>
            <person name="Uchiyama I."/>
            <person name="Ito T."/>
            <person name="Fujiyama A."/>
            <person name="Inagaki F."/>
            <person name="Takami H."/>
        </authorList>
    </citation>
    <scope>NUCLEOTIDE SEQUENCE</scope>
    <source>
        <strain evidence="1">Expedition CK06-06</strain>
    </source>
</reference>
<feature type="non-terminal residue" evidence="1">
    <location>
        <position position="1"/>
    </location>
</feature>
<evidence type="ECO:0000313" key="1">
    <source>
        <dbReference type="EMBL" id="GAJ24534.1"/>
    </source>
</evidence>
<proteinExistence type="predicted"/>
<organism evidence="1">
    <name type="scientific">marine sediment metagenome</name>
    <dbReference type="NCBI Taxonomy" id="412755"/>
    <lineage>
        <taxon>unclassified sequences</taxon>
        <taxon>metagenomes</taxon>
        <taxon>ecological metagenomes</taxon>
    </lineage>
</organism>
<protein>
    <submittedName>
        <fullName evidence="1">Uncharacterized protein</fullName>
    </submittedName>
</protein>
<sequence>GDICNSLMKNAQEYFLGKKDAQTALDDAADYWNKVIKEAR</sequence>
<dbReference type="EMBL" id="BARW01038773">
    <property type="protein sequence ID" value="GAJ24534.1"/>
    <property type="molecule type" value="Genomic_DNA"/>
</dbReference>
<name>X1V4A9_9ZZZZ</name>
<accession>X1V4A9</accession>
<dbReference type="AlphaFoldDB" id="X1V4A9"/>
<gene>
    <name evidence="1" type="ORF">S12H4_59366</name>
</gene>